<protein>
    <submittedName>
        <fullName evidence="5">NADP-dependent 3-hydroxy acid dehydrogenase YdfG</fullName>
    </submittedName>
</protein>
<dbReference type="GO" id="GO:0016491">
    <property type="term" value="F:oxidoreductase activity"/>
    <property type="evidence" value="ECO:0007669"/>
    <property type="project" value="UniProtKB-KW"/>
</dbReference>
<organism evidence="5 6">
    <name type="scientific">Propionibacterium cyclohexanicum</name>
    <dbReference type="NCBI Taxonomy" id="64702"/>
    <lineage>
        <taxon>Bacteria</taxon>
        <taxon>Bacillati</taxon>
        <taxon>Actinomycetota</taxon>
        <taxon>Actinomycetes</taxon>
        <taxon>Propionibacteriales</taxon>
        <taxon>Propionibacteriaceae</taxon>
        <taxon>Propionibacterium</taxon>
    </lineage>
</organism>
<dbReference type="NCBIfam" id="NF006073">
    <property type="entry name" value="PRK08219.1"/>
    <property type="match status" value="1"/>
</dbReference>
<dbReference type="RefSeq" id="WP_091970112.1">
    <property type="nucleotide sequence ID" value="NZ_FOGZ01000017.1"/>
</dbReference>
<dbReference type="EMBL" id="FOGZ01000017">
    <property type="protein sequence ID" value="SER89851.1"/>
    <property type="molecule type" value="Genomic_DNA"/>
</dbReference>
<evidence type="ECO:0000256" key="2">
    <source>
        <dbReference type="ARBA" id="ARBA00023002"/>
    </source>
</evidence>
<evidence type="ECO:0000256" key="1">
    <source>
        <dbReference type="ARBA" id="ARBA00006484"/>
    </source>
</evidence>
<dbReference type="PRINTS" id="PR00080">
    <property type="entry name" value="SDRFAMILY"/>
</dbReference>
<sequence>MTERRHVLITGATRGIGRAIAEELAPHWHILVGGRRREAVDQVVAQLPSAEPFVAELTDDDATLSAASGIGRLDALVHSAGITVLGNIAELTRSDWRAQFELNVVAVAELTRLLLPRLREANGQVITINSGSGLRSAPGNGSYCASKHALVAFTDALREEERGRVRVTSIHPGRVDTDMQIAIQAQLGHEYEPERYLAPRDVARTVALALSMDPGANLDVVSVRPAR</sequence>
<dbReference type="SMART" id="SM00822">
    <property type="entry name" value="PKS_KR"/>
    <property type="match status" value="1"/>
</dbReference>
<keyword evidence="6" id="KW-1185">Reference proteome</keyword>
<dbReference type="SUPFAM" id="SSF51735">
    <property type="entry name" value="NAD(P)-binding Rossmann-fold domains"/>
    <property type="match status" value="1"/>
</dbReference>
<dbReference type="InterPro" id="IPR057326">
    <property type="entry name" value="KR_dom"/>
</dbReference>
<accession>A0A1H9SY72</accession>
<dbReference type="Pfam" id="PF00106">
    <property type="entry name" value="adh_short"/>
    <property type="match status" value="1"/>
</dbReference>
<dbReference type="InterPro" id="IPR036291">
    <property type="entry name" value="NAD(P)-bd_dom_sf"/>
</dbReference>
<dbReference type="InterPro" id="IPR020904">
    <property type="entry name" value="Sc_DH/Rdtase_CS"/>
</dbReference>
<evidence type="ECO:0000313" key="6">
    <source>
        <dbReference type="Proteomes" id="UP000198815"/>
    </source>
</evidence>
<dbReference type="InterPro" id="IPR002347">
    <property type="entry name" value="SDR_fam"/>
</dbReference>
<dbReference type="PANTHER" id="PTHR44196">
    <property type="entry name" value="DEHYDROGENASE/REDUCTASE SDR FAMILY MEMBER 7B"/>
    <property type="match status" value="1"/>
</dbReference>
<dbReference type="GO" id="GO:0016020">
    <property type="term" value="C:membrane"/>
    <property type="evidence" value="ECO:0007669"/>
    <property type="project" value="TreeGrafter"/>
</dbReference>
<keyword evidence="2" id="KW-0560">Oxidoreductase</keyword>
<name>A0A1H9SY72_9ACTN</name>
<dbReference type="AlphaFoldDB" id="A0A1H9SY72"/>
<proteinExistence type="inferred from homology"/>
<dbReference type="Proteomes" id="UP000198815">
    <property type="component" value="Unassembled WGS sequence"/>
</dbReference>
<feature type="domain" description="Ketoreductase" evidence="4">
    <location>
        <begin position="5"/>
        <end position="202"/>
    </location>
</feature>
<dbReference type="OrthoDB" id="158573at2"/>
<comment type="similarity">
    <text evidence="1 3">Belongs to the short-chain dehydrogenases/reductases (SDR) family.</text>
</comment>
<evidence type="ECO:0000313" key="5">
    <source>
        <dbReference type="EMBL" id="SER89851.1"/>
    </source>
</evidence>
<dbReference type="STRING" id="64702.SAMN05443377_11711"/>
<dbReference type="PRINTS" id="PR00081">
    <property type="entry name" value="GDHRDH"/>
</dbReference>
<gene>
    <name evidence="5" type="ORF">SAMN05443377_11711</name>
</gene>
<evidence type="ECO:0000259" key="4">
    <source>
        <dbReference type="SMART" id="SM00822"/>
    </source>
</evidence>
<reference evidence="5 6" key="1">
    <citation type="submission" date="2016-10" db="EMBL/GenBank/DDBJ databases">
        <authorList>
            <person name="de Groot N.N."/>
        </authorList>
    </citation>
    <scope>NUCLEOTIDE SEQUENCE [LARGE SCALE GENOMIC DNA]</scope>
    <source>
        <strain evidence="5 6">DSM 16859</strain>
    </source>
</reference>
<dbReference type="Gene3D" id="3.40.50.720">
    <property type="entry name" value="NAD(P)-binding Rossmann-like Domain"/>
    <property type="match status" value="1"/>
</dbReference>
<dbReference type="PANTHER" id="PTHR44196:SF1">
    <property type="entry name" value="DEHYDROGENASE_REDUCTASE SDR FAMILY MEMBER 7B"/>
    <property type="match status" value="1"/>
</dbReference>
<dbReference type="PROSITE" id="PS00061">
    <property type="entry name" value="ADH_SHORT"/>
    <property type="match status" value="1"/>
</dbReference>
<evidence type="ECO:0000256" key="3">
    <source>
        <dbReference type="RuleBase" id="RU000363"/>
    </source>
</evidence>